<dbReference type="EMBL" id="JANBUY010000190">
    <property type="protein sequence ID" value="KAJ2862022.1"/>
    <property type="molecule type" value="Genomic_DNA"/>
</dbReference>
<dbReference type="AlphaFoldDB" id="A0A9W8M4Q5"/>
<gene>
    <name evidence="1" type="ORF">GGH94_004531</name>
</gene>
<name>A0A9W8M4Q5_9FUNG</name>
<accession>A0A9W8M4Q5</accession>
<proteinExistence type="predicted"/>
<protein>
    <submittedName>
        <fullName evidence="1">Uncharacterized protein</fullName>
    </submittedName>
</protein>
<organism evidence="1 2">
    <name type="scientific">Coemansia aciculifera</name>
    <dbReference type="NCBI Taxonomy" id="417176"/>
    <lineage>
        <taxon>Eukaryota</taxon>
        <taxon>Fungi</taxon>
        <taxon>Fungi incertae sedis</taxon>
        <taxon>Zoopagomycota</taxon>
        <taxon>Kickxellomycotina</taxon>
        <taxon>Kickxellomycetes</taxon>
        <taxon>Kickxellales</taxon>
        <taxon>Kickxellaceae</taxon>
        <taxon>Coemansia</taxon>
    </lineage>
</organism>
<sequence>MVRYAGDRAVGVVLPFGTANDFSSIGQGFSDPSGLRDPLGLRSLSGLSGPRGLRFLVSRFGVPFSAGAMTHMVVRFTVYSGTAGLCLALSKEPTNA</sequence>
<dbReference type="Proteomes" id="UP001140074">
    <property type="component" value="Unassembled WGS sequence"/>
</dbReference>
<evidence type="ECO:0000313" key="2">
    <source>
        <dbReference type="Proteomes" id="UP001140074"/>
    </source>
</evidence>
<evidence type="ECO:0000313" key="1">
    <source>
        <dbReference type="EMBL" id="KAJ2862022.1"/>
    </source>
</evidence>
<keyword evidence="2" id="KW-1185">Reference proteome</keyword>
<comment type="caution">
    <text evidence="1">The sequence shown here is derived from an EMBL/GenBank/DDBJ whole genome shotgun (WGS) entry which is preliminary data.</text>
</comment>
<reference evidence="1" key="1">
    <citation type="submission" date="2022-07" db="EMBL/GenBank/DDBJ databases">
        <title>Phylogenomic reconstructions and comparative analyses of Kickxellomycotina fungi.</title>
        <authorList>
            <person name="Reynolds N.K."/>
            <person name="Stajich J.E."/>
            <person name="Barry K."/>
            <person name="Grigoriev I.V."/>
            <person name="Crous P."/>
            <person name="Smith M.E."/>
        </authorList>
    </citation>
    <scope>NUCLEOTIDE SEQUENCE</scope>
    <source>
        <strain evidence="1">RSA 476</strain>
    </source>
</reference>